<feature type="domain" description="EAL" evidence="3">
    <location>
        <begin position="529"/>
        <end position="788"/>
    </location>
</feature>
<feature type="transmembrane region" description="Helical" evidence="2">
    <location>
        <begin position="174"/>
        <end position="198"/>
    </location>
</feature>
<keyword evidence="6" id="KW-1185">Reference proteome</keyword>
<dbReference type="PANTHER" id="PTHR44757">
    <property type="entry name" value="DIGUANYLATE CYCLASE DGCP"/>
    <property type="match status" value="1"/>
</dbReference>
<dbReference type="SMART" id="SM00267">
    <property type="entry name" value="GGDEF"/>
    <property type="match status" value="1"/>
</dbReference>
<dbReference type="InterPro" id="IPR001633">
    <property type="entry name" value="EAL_dom"/>
</dbReference>
<dbReference type="PROSITE" id="PS50883">
    <property type="entry name" value="EAL"/>
    <property type="match status" value="1"/>
</dbReference>
<protein>
    <submittedName>
        <fullName evidence="5">Diguanylate cyclase (GGDEF) domain-containing protein</fullName>
    </submittedName>
</protein>
<name>A0A1H3NNX8_9ACTN</name>
<feature type="transmembrane region" description="Helical" evidence="2">
    <location>
        <begin position="114"/>
        <end position="132"/>
    </location>
</feature>
<evidence type="ECO:0000256" key="1">
    <source>
        <dbReference type="SAM" id="MobiDB-lite"/>
    </source>
</evidence>
<feature type="transmembrane region" description="Helical" evidence="2">
    <location>
        <begin position="81"/>
        <end position="102"/>
    </location>
</feature>
<dbReference type="InterPro" id="IPR043128">
    <property type="entry name" value="Rev_trsase/Diguanyl_cyclase"/>
</dbReference>
<dbReference type="Proteomes" id="UP000242415">
    <property type="component" value="Unassembled WGS sequence"/>
</dbReference>
<dbReference type="InterPro" id="IPR029787">
    <property type="entry name" value="Nucleotide_cyclase"/>
</dbReference>
<feature type="transmembrane region" description="Helical" evidence="2">
    <location>
        <begin position="276"/>
        <end position="295"/>
    </location>
</feature>
<evidence type="ECO:0000313" key="6">
    <source>
        <dbReference type="Proteomes" id="UP000242415"/>
    </source>
</evidence>
<dbReference type="SMART" id="SM00052">
    <property type="entry name" value="EAL"/>
    <property type="match status" value="1"/>
</dbReference>
<dbReference type="CDD" id="cd01948">
    <property type="entry name" value="EAL"/>
    <property type="match status" value="1"/>
</dbReference>
<feature type="transmembrane region" description="Helical" evidence="2">
    <location>
        <begin position="21"/>
        <end position="39"/>
    </location>
</feature>
<dbReference type="Gene3D" id="3.20.20.450">
    <property type="entry name" value="EAL domain"/>
    <property type="match status" value="1"/>
</dbReference>
<dbReference type="RefSeq" id="WP_175543611.1">
    <property type="nucleotide sequence ID" value="NZ_FNPH01000004.1"/>
</dbReference>
<dbReference type="Pfam" id="PF00563">
    <property type="entry name" value="EAL"/>
    <property type="match status" value="1"/>
</dbReference>
<feature type="transmembrane region" description="Helical" evidence="2">
    <location>
        <begin position="205"/>
        <end position="228"/>
    </location>
</feature>
<dbReference type="EMBL" id="FNPH01000004">
    <property type="protein sequence ID" value="SDY90626.1"/>
    <property type="molecule type" value="Genomic_DNA"/>
</dbReference>
<feature type="region of interest" description="Disordered" evidence="1">
    <location>
        <begin position="1"/>
        <end position="23"/>
    </location>
</feature>
<dbReference type="PROSITE" id="PS50887">
    <property type="entry name" value="GGDEF"/>
    <property type="match status" value="1"/>
</dbReference>
<sequence>MSESGTTIDVAPRGAGRRRGAPASGVGALMGWYLVAVMVTSGGAIAAPAGLTGGLFTVVELVGLAAIVLGLRHHRPATGRAWWFFAAGIGVSAITHVVWWQLKEHGLGTPVARDALPLLVHPLMALGLAALVRQRHGRSRWEGLLDAGVVGGGLAALAWVLFVERSLAHVPHNGQLAVTVTRLLLDLILLVMALRLLLTTRVHTASFALLLVAFGALLASDAATLLQIQDVYGHPAAHTGWHLWSALLGAAALHPSMARTTDLSESDEPVPSRGRLIIFTVSAFVASVLTVYAAARTTPDRWAHLLVIALIAATVSVLSVLRLGIVAAVAHRRATELNAHAAQLGRALHEQRLLQDQLSHYALHDPLTNLANRTLLQRNLERPAGGPHAPRGLLLLDLDGFKDINDSYGHPVGDELLVQVAHRLSGHVRESDTVARLGGDEFAILLEGRTAQQTTLTAERVVTALQAPFRVADRDLYLTTSIGLLPLTGAIDAADALRDVDLALYAAKSGGKNRVALYHPQLRANQLDLTRIATGLRHATQRQEFTLNYQPVIDLTNDAVIGVEALLRWTPSGGAPVSPADFIPLAEETGLIVPIGAWVLHQACVDARAWHERYGVGVAVNVSGRQLREPDFPETVLDALRRSGLPGSGLILEITETALVAAGAAETTSVIERLERLRQHGIRIAVDDFGTGYSSLSYLRQLPVDILKIDRAFTAVAGDTEQSAENAAFTRAILQLGHTLDLHTVAEGVETAEQAGALRQMDCRLAQGYHFARPMPAADLTRALASPASVRSGPAGPGPVDQGLVPTV</sequence>
<dbReference type="CDD" id="cd01949">
    <property type="entry name" value="GGDEF"/>
    <property type="match status" value="1"/>
</dbReference>
<dbReference type="NCBIfam" id="TIGR00254">
    <property type="entry name" value="GGDEF"/>
    <property type="match status" value="1"/>
</dbReference>
<feature type="region of interest" description="Disordered" evidence="1">
    <location>
        <begin position="788"/>
        <end position="808"/>
    </location>
</feature>
<gene>
    <name evidence="5" type="ORF">SAMN05444365_10487</name>
</gene>
<dbReference type="Pfam" id="PF00990">
    <property type="entry name" value="GGDEF"/>
    <property type="match status" value="1"/>
</dbReference>
<feature type="transmembrane region" description="Helical" evidence="2">
    <location>
        <begin position="144"/>
        <end position="162"/>
    </location>
</feature>
<keyword evidence="2" id="KW-1133">Transmembrane helix</keyword>
<accession>A0A1H3NNX8</accession>
<proteinExistence type="predicted"/>
<organism evidence="5 6">
    <name type="scientific">Micromonospora pattaloongensis</name>
    <dbReference type="NCBI Taxonomy" id="405436"/>
    <lineage>
        <taxon>Bacteria</taxon>
        <taxon>Bacillati</taxon>
        <taxon>Actinomycetota</taxon>
        <taxon>Actinomycetes</taxon>
        <taxon>Micromonosporales</taxon>
        <taxon>Micromonosporaceae</taxon>
        <taxon>Micromonospora</taxon>
    </lineage>
</organism>
<keyword evidence="2" id="KW-0472">Membrane</keyword>
<dbReference type="Gene3D" id="3.30.70.270">
    <property type="match status" value="1"/>
</dbReference>
<reference evidence="6" key="1">
    <citation type="submission" date="2016-10" db="EMBL/GenBank/DDBJ databases">
        <authorList>
            <person name="Varghese N."/>
            <person name="Submissions S."/>
        </authorList>
    </citation>
    <scope>NUCLEOTIDE SEQUENCE [LARGE SCALE GENOMIC DNA]</scope>
    <source>
        <strain evidence="6">DSM 45245</strain>
    </source>
</reference>
<evidence type="ECO:0000256" key="2">
    <source>
        <dbReference type="SAM" id="Phobius"/>
    </source>
</evidence>
<feature type="domain" description="GGDEF" evidence="4">
    <location>
        <begin position="389"/>
        <end position="520"/>
    </location>
</feature>
<dbReference type="AlphaFoldDB" id="A0A1H3NNX8"/>
<evidence type="ECO:0000313" key="5">
    <source>
        <dbReference type="EMBL" id="SDY90626.1"/>
    </source>
</evidence>
<evidence type="ECO:0000259" key="4">
    <source>
        <dbReference type="PROSITE" id="PS50887"/>
    </source>
</evidence>
<feature type="transmembrane region" description="Helical" evidence="2">
    <location>
        <begin position="301"/>
        <end position="323"/>
    </location>
</feature>
<dbReference type="PANTHER" id="PTHR44757:SF2">
    <property type="entry name" value="BIOFILM ARCHITECTURE MAINTENANCE PROTEIN MBAA"/>
    <property type="match status" value="1"/>
</dbReference>
<feature type="transmembrane region" description="Helical" evidence="2">
    <location>
        <begin position="45"/>
        <end position="69"/>
    </location>
</feature>
<evidence type="ECO:0000259" key="3">
    <source>
        <dbReference type="PROSITE" id="PS50883"/>
    </source>
</evidence>
<dbReference type="STRING" id="405436.SAMN05444365_10487"/>
<keyword evidence="2" id="KW-0812">Transmembrane</keyword>
<dbReference type="InterPro" id="IPR035919">
    <property type="entry name" value="EAL_sf"/>
</dbReference>
<dbReference type="SUPFAM" id="SSF141868">
    <property type="entry name" value="EAL domain-like"/>
    <property type="match status" value="1"/>
</dbReference>
<dbReference type="InterPro" id="IPR000160">
    <property type="entry name" value="GGDEF_dom"/>
</dbReference>
<dbReference type="InterPro" id="IPR052155">
    <property type="entry name" value="Biofilm_reg_signaling"/>
</dbReference>
<dbReference type="SUPFAM" id="SSF55073">
    <property type="entry name" value="Nucleotide cyclase"/>
    <property type="match status" value="1"/>
</dbReference>